<dbReference type="Pfam" id="PF20151">
    <property type="entry name" value="DUF6533"/>
    <property type="match status" value="1"/>
</dbReference>
<protein>
    <recommendedName>
        <fullName evidence="2">DUF6533 domain-containing protein</fullName>
    </recommendedName>
</protein>
<feature type="transmembrane region" description="Helical" evidence="1">
    <location>
        <begin position="32"/>
        <end position="52"/>
    </location>
</feature>
<dbReference type="Proteomes" id="UP000008493">
    <property type="component" value="Unassembled WGS sequence"/>
</dbReference>
<dbReference type="GeneID" id="18826279"/>
<dbReference type="RefSeq" id="XP_007326708.1">
    <property type="nucleotide sequence ID" value="XM_007326646.1"/>
</dbReference>
<name>K5X4L5_AGABU</name>
<dbReference type="EMBL" id="JH971386">
    <property type="protein sequence ID" value="EKM82791.1"/>
    <property type="molecule type" value="Genomic_DNA"/>
</dbReference>
<dbReference type="InParanoid" id="K5X4L5"/>
<evidence type="ECO:0000259" key="2">
    <source>
        <dbReference type="Pfam" id="PF20151"/>
    </source>
</evidence>
<reference evidence="4" key="1">
    <citation type="journal article" date="2012" name="Proc. Natl. Acad. Sci. U.S.A.">
        <title>Genome sequence of the button mushroom Agaricus bisporus reveals mechanisms governing adaptation to a humic-rich ecological niche.</title>
        <authorList>
            <person name="Morin E."/>
            <person name="Kohler A."/>
            <person name="Baker A.R."/>
            <person name="Foulongne-Oriol M."/>
            <person name="Lombard V."/>
            <person name="Nagy L.G."/>
            <person name="Ohm R.A."/>
            <person name="Patyshakuliyeva A."/>
            <person name="Brun A."/>
            <person name="Aerts A.L."/>
            <person name="Bailey A.M."/>
            <person name="Billette C."/>
            <person name="Coutinho P.M."/>
            <person name="Deakin G."/>
            <person name="Doddapaneni H."/>
            <person name="Floudas D."/>
            <person name="Grimwood J."/>
            <person name="Hilden K."/>
            <person name="Kuees U."/>
            <person name="LaButti K.M."/>
            <person name="Lapidus A."/>
            <person name="Lindquist E.A."/>
            <person name="Lucas S.M."/>
            <person name="Murat C."/>
            <person name="Riley R.W."/>
            <person name="Salamov A.A."/>
            <person name="Schmutz J."/>
            <person name="Subramanian V."/>
            <person name="Woesten H.A.B."/>
            <person name="Xu J."/>
            <person name="Eastwood D.C."/>
            <person name="Foster G.D."/>
            <person name="Sonnenberg A.S."/>
            <person name="Cullen D."/>
            <person name="de Vries R.P."/>
            <person name="Lundell T."/>
            <person name="Hibbett D.S."/>
            <person name="Henrissat B."/>
            <person name="Burton K.S."/>
            <person name="Kerrigan R.W."/>
            <person name="Challen M.P."/>
            <person name="Grigoriev I.V."/>
            <person name="Martin F."/>
        </authorList>
    </citation>
    <scope>NUCLEOTIDE SEQUENCE [LARGE SCALE GENOMIC DNA]</scope>
    <source>
        <strain evidence="4">JB137-S8 / ATCC MYA-4627 / FGSC 10392</strain>
    </source>
</reference>
<proteinExistence type="predicted"/>
<dbReference type="OMA" id="CIRVEWK"/>
<feature type="transmembrane region" description="Helical" evidence="1">
    <location>
        <begin position="187"/>
        <end position="220"/>
    </location>
</feature>
<evidence type="ECO:0000313" key="4">
    <source>
        <dbReference type="Proteomes" id="UP000008493"/>
    </source>
</evidence>
<keyword evidence="1" id="KW-0472">Membrane</keyword>
<dbReference type="InterPro" id="IPR045340">
    <property type="entry name" value="DUF6533"/>
</dbReference>
<feature type="domain" description="DUF6533" evidence="2">
    <location>
        <begin position="42"/>
        <end position="82"/>
    </location>
</feature>
<feature type="transmembrane region" description="Helical" evidence="1">
    <location>
        <begin position="277"/>
        <end position="297"/>
    </location>
</feature>
<dbReference type="OrthoDB" id="3353364at2759"/>
<feature type="transmembrane region" description="Helical" evidence="1">
    <location>
        <begin position="104"/>
        <end position="123"/>
    </location>
</feature>
<feature type="transmembrane region" description="Helical" evidence="1">
    <location>
        <begin position="241"/>
        <end position="265"/>
    </location>
</feature>
<dbReference type="eggNOG" id="ENOG502S5XC">
    <property type="taxonomic scope" value="Eukaryota"/>
</dbReference>
<evidence type="ECO:0000256" key="1">
    <source>
        <dbReference type="SAM" id="Phobius"/>
    </source>
</evidence>
<dbReference type="AlphaFoldDB" id="K5X4L5"/>
<keyword evidence="4" id="KW-1185">Reference proteome</keyword>
<sequence length="374" mass="41435">MSGMSAVNLAAASTVSNGDPELMQAIAEGLQLIHVLQVYTSSMMALAVWDWLVCIRVEWKQIWKRQWSLIKGLYIWTRYYGIACFALNLWLFNAEFTIEQCKTLHYLIVATCMWATLGSEAILAVRTYAFLGRQLWIGAMLSIMLLAETAFLLYVAIVAVYQIPLLIGDRGPCTTSDLPGKHVLSGFWLAPVAFDLICTVMIILQVAPFFTSVGGILSTIIQQALRLRVGRSEIRSNIVNIFVREGIFYFIAVSSVNLLNAAFMIQSSQPNLQNINSMLSSYLALILSQVLCCRLVLGLRGQCHDGPTSTTYTASESQPVFTSSRTANFNIPLRKYGPSVINTHGHDDDRGGILLNGVKVQIDVEREAGKSLIH</sequence>
<keyword evidence="1" id="KW-1133">Transmembrane helix</keyword>
<dbReference type="HOGENOM" id="CLU_035509_0_0_1"/>
<accession>K5X4L5</accession>
<gene>
    <name evidence="3" type="ORF">AGABI1DRAFT_125254</name>
</gene>
<organism evidence="3 4">
    <name type="scientific">Agaricus bisporus var. burnettii (strain JB137-S8 / ATCC MYA-4627 / FGSC 10392)</name>
    <name type="common">White button mushroom</name>
    <dbReference type="NCBI Taxonomy" id="597362"/>
    <lineage>
        <taxon>Eukaryota</taxon>
        <taxon>Fungi</taxon>
        <taxon>Dikarya</taxon>
        <taxon>Basidiomycota</taxon>
        <taxon>Agaricomycotina</taxon>
        <taxon>Agaricomycetes</taxon>
        <taxon>Agaricomycetidae</taxon>
        <taxon>Agaricales</taxon>
        <taxon>Agaricineae</taxon>
        <taxon>Agaricaceae</taxon>
        <taxon>Agaricus</taxon>
    </lineage>
</organism>
<dbReference type="KEGG" id="abp:AGABI1DRAFT125254"/>
<evidence type="ECO:0000313" key="3">
    <source>
        <dbReference type="EMBL" id="EKM82791.1"/>
    </source>
</evidence>
<feature type="transmembrane region" description="Helical" evidence="1">
    <location>
        <begin position="73"/>
        <end position="92"/>
    </location>
</feature>
<feature type="transmembrane region" description="Helical" evidence="1">
    <location>
        <begin position="135"/>
        <end position="167"/>
    </location>
</feature>
<keyword evidence="1" id="KW-0812">Transmembrane</keyword>